<dbReference type="GO" id="GO:0016020">
    <property type="term" value="C:membrane"/>
    <property type="evidence" value="ECO:0007669"/>
    <property type="project" value="UniProtKB-SubCell"/>
</dbReference>
<name>A0A8J2QY48_9NEOP</name>
<reference evidence="6" key="1">
    <citation type="submission" date="2021-09" db="EMBL/GenBank/DDBJ databases">
        <authorList>
            <person name="Martin H S."/>
        </authorList>
    </citation>
    <scope>NUCLEOTIDE SEQUENCE</scope>
</reference>
<keyword evidence="4 5" id="KW-0472">Membrane</keyword>
<dbReference type="PANTHER" id="PTHR21676:SF6">
    <property type="entry name" value="PROTEIN STUM"/>
    <property type="match status" value="1"/>
</dbReference>
<proteinExistence type="predicted"/>
<dbReference type="GO" id="GO:0019230">
    <property type="term" value="P:proprioception"/>
    <property type="evidence" value="ECO:0007669"/>
    <property type="project" value="TreeGrafter"/>
</dbReference>
<evidence type="ECO:0000313" key="6">
    <source>
        <dbReference type="EMBL" id="CAG9572583.1"/>
    </source>
</evidence>
<keyword evidence="3 5" id="KW-1133">Transmembrane helix</keyword>
<dbReference type="Proteomes" id="UP000789524">
    <property type="component" value="Unassembled WGS sequence"/>
</dbReference>
<protein>
    <submittedName>
        <fullName evidence="6">(African queen) hypothetical protein</fullName>
    </submittedName>
</protein>
<accession>A0A8J2QY48</accession>
<evidence type="ECO:0000256" key="1">
    <source>
        <dbReference type="ARBA" id="ARBA00004141"/>
    </source>
</evidence>
<evidence type="ECO:0000256" key="3">
    <source>
        <dbReference type="ARBA" id="ARBA00022989"/>
    </source>
</evidence>
<dbReference type="InterPro" id="IPR026673">
    <property type="entry name" value="SPEC3/Stum"/>
</dbReference>
<evidence type="ECO:0000256" key="2">
    <source>
        <dbReference type="ARBA" id="ARBA00022692"/>
    </source>
</evidence>
<evidence type="ECO:0000313" key="7">
    <source>
        <dbReference type="Proteomes" id="UP000789524"/>
    </source>
</evidence>
<evidence type="ECO:0000256" key="5">
    <source>
        <dbReference type="SAM" id="Phobius"/>
    </source>
</evidence>
<dbReference type="PANTHER" id="PTHR21676">
    <property type="entry name" value="PROTEIN STUM"/>
    <property type="match status" value="1"/>
</dbReference>
<dbReference type="EMBL" id="CAKASE010000068">
    <property type="protein sequence ID" value="CAG9572583.1"/>
    <property type="molecule type" value="Genomic_DNA"/>
</dbReference>
<dbReference type="GO" id="GO:0042330">
    <property type="term" value="P:taxis"/>
    <property type="evidence" value="ECO:0007669"/>
    <property type="project" value="TreeGrafter"/>
</dbReference>
<keyword evidence="7" id="KW-1185">Reference proteome</keyword>
<dbReference type="Pfam" id="PF15795">
    <property type="entry name" value="Spec3"/>
    <property type="match status" value="1"/>
</dbReference>
<dbReference type="GO" id="GO:0071683">
    <property type="term" value="C:sensory dendrite"/>
    <property type="evidence" value="ECO:0007669"/>
    <property type="project" value="TreeGrafter"/>
</dbReference>
<feature type="transmembrane region" description="Helical" evidence="5">
    <location>
        <begin position="20"/>
        <end position="53"/>
    </location>
</feature>
<comment type="caution">
    <text evidence="6">The sequence shown here is derived from an EMBL/GenBank/DDBJ whole genome shotgun (WGS) entry which is preliminary data.</text>
</comment>
<organism evidence="6 7">
    <name type="scientific">Danaus chrysippus</name>
    <name type="common">African queen</name>
    <dbReference type="NCBI Taxonomy" id="151541"/>
    <lineage>
        <taxon>Eukaryota</taxon>
        <taxon>Metazoa</taxon>
        <taxon>Ecdysozoa</taxon>
        <taxon>Arthropoda</taxon>
        <taxon>Hexapoda</taxon>
        <taxon>Insecta</taxon>
        <taxon>Pterygota</taxon>
        <taxon>Neoptera</taxon>
        <taxon>Endopterygota</taxon>
        <taxon>Lepidoptera</taxon>
        <taxon>Glossata</taxon>
        <taxon>Ditrysia</taxon>
        <taxon>Papilionoidea</taxon>
        <taxon>Nymphalidae</taxon>
        <taxon>Danainae</taxon>
        <taxon>Danaini</taxon>
        <taxon>Danaina</taxon>
        <taxon>Danaus</taxon>
        <taxon>Anosia</taxon>
    </lineage>
</organism>
<dbReference type="GO" id="GO:0050954">
    <property type="term" value="P:sensory perception of mechanical stimulus"/>
    <property type="evidence" value="ECO:0007669"/>
    <property type="project" value="TreeGrafter"/>
</dbReference>
<dbReference type="OrthoDB" id="425925at2759"/>
<keyword evidence="2 5" id="KW-0812">Transmembrane</keyword>
<comment type="subcellular location">
    <subcellularLocation>
        <location evidence="1">Membrane</location>
        <topology evidence="1">Multi-pass membrane protein</topology>
    </subcellularLocation>
</comment>
<gene>
    <name evidence="6" type="ORF">DCHRY22_LOCUS10110</name>
</gene>
<dbReference type="AlphaFoldDB" id="A0A8J2QY48"/>
<evidence type="ECO:0000256" key="4">
    <source>
        <dbReference type="ARBA" id="ARBA00023136"/>
    </source>
</evidence>
<sequence length="84" mass="9166">MTLTVSCPTHFNATLLPPGSLVINLLVGCSQLFTVLFCLVGWGWAIWWGVIMVQVSRKYKKLKADAAAAEAEAPPVTNNNHTRP</sequence>